<dbReference type="Proteomes" id="UP000650833">
    <property type="component" value="Unassembled WGS sequence"/>
</dbReference>
<dbReference type="Gene3D" id="3.30.870.10">
    <property type="entry name" value="Endonuclease Chain A"/>
    <property type="match status" value="2"/>
</dbReference>
<sequence length="512" mass="57643">MSDCEEQEQIARAMALSLQGLAAQLDQDQQEKQDMKAAIAASLGKTVNQLTARDMLLADTSTLISNNKRPREEKTVPYPVHKVVKRFDNSEARFWNGTVKLTYVKGFVGPDYIRFEDIVQKKSLKKALITAFVCSMDFINDNFPLDVNVCIVTHGRPATRKQVHSHRIIIQPPLKDNKYGVFHPKLMLLFHPTSVRVVIGSANLERYDYEELENVVFIQDFPKIDKPYTSESALPRFARDICNLLNHMEVPNSVKDELLNYNFDNAKAHIIASVSGVFEGEKEYSKYGHTRLAEVVKEIVGSSCNKANAPNVEMQTSSLGSLSFFYLNELYRSFCGVSAFKDGKAAPIVTQKNQLPPIDIVYPSLDTVESSRLGTPGAGTICLSTSTWRKDTFPKQVMCDAISQRQGTLMHSKYIIATLPTETTKFKATAAIDTSTNKLKGWMYCGSHNATVSAWGKFTVARDTKKPKMNISNWELGVVLPIYENSEYPAPYLRPAPRYQQSQQAWTQNMEY</sequence>
<evidence type="ECO:0000313" key="3">
    <source>
        <dbReference type="EMBL" id="KAG2190962.1"/>
    </source>
</evidence>
<keyword evidence="4" id="KW-1185">Reference proteome</keyword>
<dbReference type="Pfam" id="PF02809">
    <property type="entry name" value="UIM"/>
    <property type="match status" value="2"/>
</dbReference>
<dbReference type="InterPro" id="IPR010347">
    <property type="entry name" value="Tdp1"/>
</dbReference>
<protein>
    <recommendedName>
        <fullName evidence="5">Phospholipase D/nuclease</fullName>
    </recommendedName>
</protein>
<dbReference type="EMBL" id="JAEPRC010000884">
    <property type="protein sequence ID" value="KAG2190962.1"/>
    <property type="molecule type" value="Genomic_DNA"/>
</dbReference>
<dbReference type="PANTHER" id="PTHR12415:SF3">
    <property type="entry name" value="OS04G0403400 PROTEIN"/>
    <property type="match status" value="1"/>
</dbReference>
<dbReference type="AlphaFoldDB" id="A0A8H7QEH0"/>
<comment type="caution">
    <text evidence="3">The sequence shown here is derived from an EMBL/GenBank/DDBJ whole genome shotgun (WGS) entry which is preliminary data.</text>
</comment>
<dbReference type="SUPFAM" id="SSF56024">
    <property type="entry name" value="Phospholipase D/nuclease"/>
    <property type="match status" value="2"/>
</dbReference>
<evidence type="ECO:0008006" key="5">
    <source>
        <dbReference type="Google" id="ProtNLM"/>
    </source>
</evidence>
<evidence type="ECO:0000256" key="2">
    <source>
        <dbReference type="PIRSR" id="PIRSR610347-2"/>
    </source>
</evidence>
<dbReference type="PROSITE" id="PS50330">
    <property type="entry name" value="UIM"/>
    <property type="match status" value="1"/>
</dbReference>
<dbReference type="OrthoDB" id="47785at2759"/>
<accession>A0A8H7QEH0</accession>
<organism evidence="3 4">
    <name type="scientific">Mucor plumbeus</name>
    <dbReference type="NCBI Taxonomy" id="97098"/>
    <lineage>
        <taxon>Eukaryota</taxon>
        <taxon>Fungi</taxon>
        <taxon>Fungi incertae sedis</taxon>
        <taxon>Mucoromycota</taxon>
        <taxon>Mucoromycotina</taxon>
        <taxon>Mucoromycetes</taxon>
        <taxon>Mucorales</taxon>
        <taxon>Mucorineae</taxon>
        <taxon>Mucoraceae</taxon>
        <taxon>Mucor</taxon>
    </lineage>
</organism>
<dbReference type="GO" id="GO:0005634">
    <property type="term" value="C:nucleus"/>
    <property type="evidence" value="ECO:0007669"/>
    <property type="project" value="InterPro"/>
</dbReference>
<feature type="binding site" evidence="2">
    <location>
        <position position="413"/>
    </location>
    <ligand>
        <name>substrate</name>
    </ligand>
</feature>
<dbReference type="GO" id="GO:0008081">
    <property type="term" value="F:phosphoric diester hydrolase activity"/>
    <property type="evidence" value="ECO:0007669"/>
    <property type="project" value="InterPro"/>
</dbReference>
<name>A0A8H7QEH0_9FUNG</name>
<dbReference type="GO" id="GO:0006281">
    <property type="term" value="P:DNA repair"/>
    <property type="evidence" value="ECO:0007669"/>
    <property type="project" value="InterPro"/>
</dbReference>
<feature type="active site" description="Nucleophile" evidence="1">
    <location>
        <position position="183"/>
    </location>
</feature>
<dbReference type="PANTHER" id="PTHR12415">
    <property type="entry name" value="TYROSYL-DNA PHOSPHODIESTERASE 1"/>
    <property type="match status" value="1"/>
</dbReference>
<dbReference type="CDD" id="cd09122">
    <property type="entry name" value="PLDc_Tdp1_1"/>
    <property type="match status" value="1"/>
</dbReference>
<dbReference type="InterPro" id="IPR003903">
    <property type="entry name" value="UIM_dom"/>
</dbReference>
<evidence type="ECO:0000256" key="1">
    <source>
        <dbReference type="PIRSR" id="PIRSR610347-1"/>
    </source>
</evidence>
<dbReference type="Pfam" id="PF06087">
    <property type="entry name" value="Tyr-DNA_phospho"/>
    <property type="match status" value="1"/>
</dbReference>
<reference evidence="3" key="1">
    <citation type="submission" date="2020-12" db="EMBL/GenBank/DDBJ databases">
        <title>Metabolic potential, ecology and presence of endohyphal bacteria is reflected in genomic diversity of Mucoromycotina.</title>
        <authorList>
            <person name="Muszewska A."/>
            <person name="Okrasinska A."/>
            <person name="Steczkiewicz K."/>
            <person name="Drgas O."/>
            <person name="Orlowska M."/>
            <person name="Perlinska-Lenart U."/>
            <person name="Aleksandrzak-Piekarczyk T."/>
            <person name="Szatraj K."/>
            <person name="Zielenkiewicz U."/>
            <person name="Pilsyk S."/>
            <person name="Malc E."/>
            <person name="Mieczkowski P."/>
            <person name="Kruszewska J.S."/>
            <person name="Biernat P."/>
            <person name="Pawlowska J."/>
        </authorList>
    </citation>
    <scope>NUCLEOTIDE SEQUENCE</scope>
    <source>
        <strain evidence="3">CBS 226.32</strain>
    </source>
</reference>
<gene>
    <name evidence="3" type="ORF">INT46_006820</name>
</gene>
<feature type="active site" description="Proton donor/acceptor" evidence="1">
    <location>
        <position position="411"/>
    </location>
</feature>
<feature type="binding site" evidence="2">
    <location>
        <position position="185"/>
    </location>
    <ligand>
        <name>substrate</name>
    </ligand>
</feature>
<evidence type="ECO:0000313" key="4">
    <source>
        <dbReference type="Proteomes" id="UP000650833"/>
    </source>
</evidence>
<dbReference type="CDD" id="cd09123">
    <property type="entry name" value="PLDc_Tdp1_2"/>
    <property type="match status" value="1"/>
</dbReference>
<proteinExistence type="predicted"/>